<dbReference type="InterPro" id="IPR036942">
    <property type="entry name" value="Beta-barrel_TonB_sf"/>
</dbReference>
<evidence type="ECO:0000256" key="4">
    <source>
        <dbReference type="ARBA" id="ARBA00022692"/>
    </source>
</evidence>
<dbReference type="STRING" id="1544798.LH29_00885"/>
<name>A0A0D8JB27_9BACT</name>
<comment type="caution">
    <text evidence="13">The sequence shown here is derived from an EMBL/GenBank/DDBJ whole genome shotgun (WGS) entry which is preliminary data.</text>
</comment>
<evidence type="ECO:0000256" key="5">
    <source>
        <dbReference type="ARBA" id="ARBA00023077"/>
    </source>
</evidence>
<keyword evidence="2 8" id="KW-0813">Transport</keyword>
<reference evidence="13 14" key="1">
    <citation type="submission" date="2014-09" db="EMBL/GenBank/DDBJ databases">
        <title>Draft Genome Sequence of Draconibacterium sp. JN14CK-3.</title>
        <authorList>
            <person name="Dong C."/>
            <person name="Lai Q."/>
            <person name="Shao Z."/>
        </authorList>
    </citation>
    <scope>NUCLEOTIDE SEQUENCE [LARGE SCALE GENOMIC DNA]</scope>
    <source>
        <strain evidence="13 14">JN14CK-3</strain>
    </source>
</reference>
<comment type="subcellular location">
    <subcellularLocation>
        <location evidence="1 8">Cell outer membrane</location>
        <topology evidence="1 8">Multi-pass membrane protein</topology>
    </subcellularLocation>
</comment>
<dbReference type="InterPro" id="IPR008969">
    <property type="entry name" value="CarboxyPept-like_regulatory"/>
</dbReference>
<keyword evidence="6 8" id="KW-0472">Membrane</keyword>
<keyword evidence="7 8" id="KW-0998">Cell outer membrane</keyword>
<keyword evidence="14" id="KW-1185">Reference proteome</keyword>
<evidence type="ECO:0000256" key="7">
    <source>
        <dbReference type="ARBA" id="ARBA00023237"/>
    </source>
</evidence>
<dbReference type="InterPro" id="IPR023997">
    <property type="entry name" value="TonB-dep_OMP_SusC/RagA_CS"/>
</dbReference>
<evidence type="ECO:0000256" key="2">
    <source>
        <dbReference type="ARBA" id="ARBA00022448"/>
    </source>
</evidence>
<dbReference type="Gene3D" id="2.170.130.10">
    <property type="entry name" value="TonB-dependent receptor, plug domain"/>
    <property type="match status" value="1"/>
</dbReference>
<dbReference type="NCBIfam" id="TIGR04056">
    <property type="entry name" value="OMP_RagA_SusC"/>
    <property type="match status" value="1"/>
</dbReference>
<dbReference type="GO" id="GO:0009279">
    <property type="term" value="C:cell outer membrane"/>
    <property type="evidence" value="ECO:0007669"/>
    <property type="project" value="UniProtKB-SubCell"/>
</dbReference>
<feature type="chain" id="PRO_5002331115" evidence="10">
    <location>
        <begin position="29"/>
        <end position="1062"/>
    </location>
</feature>
<dbReference type="Gene3D" id="2.40.170.20">
    <property type="entry name" value="TonB-dependent receptor, beta-barrel domain"/>
    <property type="match status" value="1"/>
</dbReference>
<dbReference type="Gene3D" id="2.60.40.1120">
    <property type="entry name" value="Carboxypeptidase-like, regulatory domain"/>
    <property type="match status" value="1"/>
</dbReference>
<sequence>MVKRIKLKNATKGMFVILLSLFSTIAFAQEISVSGTVKDASGMALPGVTIVEKGTTNGTITDIDGVYTIEVAGADAVLQISFIGMKSQEIAVAGRTSINIAMEEETIGLAEVVAVGYSVQRKADLTGAVEVVEMDAIENVSLSSGNPMQALQGHVPGLYIEKTGTPSATSSRILIRGVNTLGDNNPLYIIDGVPTKRPEVFQGLSAGSIVSVQVLKDASASSIYGARASNGVVIVTTKNGSDKKGEVNVQFNSNFSVQSEKSQRYDMLNAVDRGRALWQASVNDGVDPASGYGEIYNFDWNGDYNNPVLNSVGVQPYVGGDTNVPAGDTDWQDATYETGFVINNDLTVSGGTEKSSVLMNIGYIKNTGMMKFTNYDRITARINGQTSMLDNRVKFGINAQVVSSNETLETPDLGSSPTPGLAITLAPTIPLYDSNGNYGGPLGSGYSDRNNPVMMQDINRWDNTNRRYLFGSVFAEIQPVKNLVLRTTLGIDYSMVKDKDIEPAFSNGFIARSVNNLSIYNSDFTSITWSNTAQYQLSLDKSKFNFLFGIEAVSDNFQDFRGYKEGFSTQTEDFFVLSAGTSNGNSFGTATSSRLFSQFGKIDYNYDERFLASLTLRRDGSSRFGADNRYGFFPAATFGWRLSQESFMADMEKLSNLKFRAGVGRVGNQDVGDFASLGLFEPRYGAVANQVDAIFHNDFFDDYWNVGSAYALDGQDSGNLPSGFVSVQAGNPALKWETTDELNLGIDFGFFDSKLVGAFDWYTRKTTDILIQPPVASALGEGQLQFLNGATKKNTGWEFALSYRKQVNSDLSYEIAGSASHFADKITELPEEVRTAYPGNSEQTVLGHSELSIFGYVADGIFKNQGEVDAHASQVGAAPGRIRWADLNDDGVINSLDQKFLGTLLPKLEYSLRIDVNYKDFDLSVFGSGVAGKTGYDPYTYYNDFIRGRDNVGPGVFRAWTTQNPDSDVPALTLSDSNNETRTSSYLNVNASYFKLRNIQLGYSLPKNTLDKVGMDKVRFYLMAENLFWIQSNEFQGPDPERTDINTIPIPRTFSVGVNVSF</sequence>
<protein>
    <submittedName>
        <fullName evidence="13">TonB-dependent receptor</fullName>
    </submittedName>
</protein>
<evidence type="ECO:0000256" key="10">
    <source>
        <dbReference type="SAM" id="SignalP"/>
    </source>
</evidence>
<dbReference type="SUPFAM" id="SSF56935">
    <property type="entry name" value="Porins"/>
    <property type="match status" value="1"/>
</dbReference>
<dbReference type="InterPro" id="IPR039426">
    <property type="entry name" value="TonB-dep_rcpt-like"/>
</dbReference>
<dbReference type="Pfam" id="PF00593">
    <property type="entry name" value="TonB_dep_Rec_b-barrel"/>
    <property type="match status" value="1"/>
</dbReference>
<feature type="signal peptide" evidence="10">
    <location>
        <begin position="1"/>
        <end position="28"/>
    </location>
</feature>
<dbReference type="NCBIfam" id="TIGR04057">
    <property type="entry name" value="SusC_RagA_signa"/>
    <property type="match status" value="1"/>
</dbReference>
<comment type="similarity">
    <text evidence="8 9">Belongs to the TonB-dependent receptor family.</text>
</comment>
<dbReference type="PATRIC" id="fig|1544798.3.peg.179"/>
<dbReference type="AlphaFoldDB" id="A0A0D8JB27"/>
<dbReference type="SUPFAM" id="SSF49464">
    <property type="entry name" value="Carboxypeptidase regulatory domain-like"/>
    <property type="match status" value="1"/>
</dbReference>
<dbReference type="Pfam" id="PF13715">
    <property type="entry name" value="CarbopepD_reg_2"/>
    <property type="match status" value="1"/>
</dbReference>
<proteinExistence type="inferred from homology"/>
<evidence type="ECO:0000256" key="1">
    <source>
        <dbReference type="ARBA" id="ARBA00004571"/>
    </source>
</evidence>
<evidence type="ECO:0000256" key="9">
    <source>
        <dbReference type="RuleBase" id="RU003357"/>
    </source>
</evidence>
<dbReference type="PROSITE" id="PS52016">
    <property type="entry name" value="TONB_DEPENDENT_REC_3"/>
    <property type="match status" value="1"/>
</dbReference>
<evidence type="ECO:0000313" key="14">
    <source>
        <dbReference type="Proteomes" id="UP000032544"/>
    </source>
</evidence>
<dbReference type="EMBL" id="JRHC01000001">
    <property type="protein sequence ID" value="KJF44122.1"/>
    <property type="molecule type" value="Genomic_DNA"/>
</dbReference>
<accession>A0A0D8JB27</accession>
<dbReference type="InterPro" id="IPR023996">
    <property type="entry name" value="TonB-dep_OMP_SusC/RagA"/>
</dbReference>
<feature type="domain" description="TonB-dependent receptor plug" evidence="12">
    <location>
        <begin position="122"/>
        <end position="232"/>
    </location>
</feature>
<dbReference type="Proteomes" id="UP000032544">
    <property type="component" value="Unassembled WGS sequence"/>
</dbReference>
<dbReference type="RefSeq" id="WP_045025688.1">
    <property type="nucleotide sequence ID" value="NZ_JRHC01000001.1"/>
</dbReference>
<keyword evidence="3 8" id="KW-1134">Transmembrane beta strand</keyword>
<evidence type="ECO:0000256" key="3">
    <source>
        <dbReference type="ARBA" id="ARBA00022452"/>
    </source>
</evidence>
<evidence type="ECO:0000256" key="6">
    <source>
        <dbReference type="ARBA" id="ARBA00023136"/>
    </source>
</evidence>
<keyword evidence="13" id="KW-0675">Receptor</keyword>
<evidence type="ECO:0000313" key="13">
    <source>
        <dbReference type="EMBL" id="KJF44122.1"/>
    </source>
</evidence>
<dbReference type="InterPro" id="IPR012910">
    <property type="entry name" value="Plug_dom"/>
</dbReference>
<evidence type="ECO:0000259" key="11">
    <source>
        <dbReference type="Pfam" id="PF00593"/>
    </source>
</evidence>
<dbReference type="Pfam" id="PF07715">
    <property type="entry name" value="Plug"/>
    <property type="match status" value="1"/>
</dbReference>
<feature type="domain" description="TonB-dependent receptor-like beta-barrel" evidence="11">
    <location>
        <begin position="431"/>
        <end position="1006"/>
    </location>
</feature>
<gene>
    <name evidence="13" type="ORF">LH29_00885</name>
</gene>
<keyword evidence="10" id="KW-0732">Signal</keyword>
<organism evidence="13 14">
    <name type="scientific">Draconibacterium sediminis</name>
    <dbReference type="NCBI Taxonomy" id="1544798"/>
    <lineage>
        <taxon>Bacteria</taxon>
        <taxon>Pseudomonadati</taxon>
        <taxon>Bacteroidota</taxon>
        <taxon>Bacteroidia</taxon>
        <taxon>Marinilabiliales</taxon>
        <taxon>Prolixibacteraceae</taxon>
        <taxon>Draconibacterium</taxon>
    </lineage>
</organism>
<keyword evidence="4 8" id="KW-0812">Transmembrane</keyword>
<dbReference type="InterPro" id="IPR000531">
    <property type="entry name" value="Beta-barrel_TonB"/>
</dbReference>
<evidence type="ECO:0000256" key="8">
    <source>
        <dbReference type="PROSITE-ProRule" id="PRU01360"/>
    </source>
</evidence>
<dbReference type="InterPro" id="IPR037066">
    <property type="entry name" value="Plug_dom_sf"/>
</dbReference>
<keyword evidence="5 9" id="KW-0798">TonB box</keyword>
<evidence type="ECO:0000259" key="12">
    <source>
        <dbReference type="Pfam" id="PF07715"/>
    </source>
</evidence>